<comment type="caution">
    <text evidence="1">The sequence shown here is derived from an EMBL/GenBank/DDBJ whole genome shotgun (WGS) entry which is preliminary data.</text>
</comment>
<evidence type="ECO:0000313" key="1">
    <source>
        <dbReference type="EMBL" id="GIY57155.1"/>
    </source>
</evidence>
<reference evidence="1 2" key="1">
    <citation type="submission" date="2021-06" db="EMBL/GenBank/DDBJ databases">
        <title>Caerostris darwini draft genome.</title>
        <authorList>
            <person name="Kono N."/>
            <person name="Arakawa K."/>
        </authorList>
    </citation>
    <scope>NUCLEOTIDE SEQUENCE [LARGE SCALE GENOMIC DNA]</scope>
</reference>
<proteinExistence type="predicted"/>
<accession>A0AAV4UHI5</accession>
<organism evidence="1 2">
    <name type="scientific">Caerostris darwini</name>
    <dbReference type="NCBI Taxonomy" id="1538125"/>
    <lineage>
        <taxon>Eukaryota</taxon>
        <taxon>Metazoa</taxon>
        <taxon>Ecdysozoa</taxon>
        <taxon>Arthropoda</taxon>
        <taxon>Chelicerata</taxon>
        <taxon>Arachnida</taxon>
        <taxon>Araneae</taxon>
        <taxon>Araneomorphae</taxon>
        <taxon>Entelegynae</taxon>
        <taxon>Araneoidea</taxon>
        <taxon>Araneidae</taxon>
        <taxon>Caerostris</taxon>
    </lineage>
</organism>
<name>A0AAV4UHI5_9ARAC</name>
<evidence type="ECO:0000313" key="2">
    <source>
        <dbReference type="Proteomes" id="UP001054837"/>
    </source>
</evidence>
<keyword evidence="2" id="KW-1185">Reference proteome</keyword>
<gene>
    <name evidence="1" type="ORF">CDAR_397821</name>
</gene>
<protein>
    <submittedName>
        <fullName evidence="1">Uncharacterized protein</fullName>
    </submittedName>
</protein>
<dbReference type="AlphaFoldDB" id="A0AAV4UHI5"/>
<dbReference type="Proteomes" id="UP001054837">
    <property type="component" value="Unassembled WGS sequence"/>
</dbReference>
<sequence length="77" mass="8525">MTVWTQQGTKGIYSFQECNCGTERHDGQLVAITQALVPNAGALAKCQRTETNWYQRDCSLAELLTCLVSLVPTPHAR</sequence>
<dbReference type="EMBL" id="BPLQ01011291">
    <property type="protein sequence ID" value="GIY57155.1"/>
    <property type="molecule type" value="Genomic_DNA"/>
</dbReference>